<dbReference type="EMBL" id="FPJA01000004">
    <property type="protein sequence ID" value="SFW14337.1"/>
    <property type="molecule type" value="Genomic_DNA"/>
</dbReference>
<dbReference type="InterPro" id="IPR026989">
    <property type="entry name" value="TnpV"/>
</dbReference>
<evidence type="ECO:0000313" key="2">
    <source>
        <dbReference type="Proteomes" id="UP000182958"/>
    </source>
</evidence>
<keyword evidence="2" id="KW-1185">Reference proteome</keyword>
<gene>
    <name evidence="1" type="ORF">SAMN02910323_0342</name>
</gene>
<reference evidence="2" key="1">
    <citation type="submission" date="2016-11" db="EMBL/GenBank/DDBJ databases">
        <authorList>
            <person name="Varghese N."/>
            <person name="Submissions S."/>
        </authorList>
    </citation>
    <scope>NUCLEOTIDE SEQUENCE [LARGE SCALE GENOMIC DNA]</scope>
    <source>
        <strain evidence="2">C3</strain>
    </source>
</reference>
<proteinExistence type="predicted"/>
<dbReference type="AlphaFoldDB" id="A0A1K1LTU1"/>
<protein>
    <submittedName>
        <fullName evidence="1">Transposon-encoded protein TnpV</fullName>
    </submittedName>
</protein>
<organism evidence="1 2">
    <name type="scientific">Selenomonas ruminantium</name>
    <dbReference type="NCBI Taxonomy" id="971"/>
    <lineage>
        <taxon>Bacteria</taxon>
        <taxon>Bacillati</taxon>
        <taxon>Bacillota</taxon>
        <taxon>Negativicutes</taxon>
        <taxon>Selenomonadales</taxon>
        <taxon>Selenomonadaceae</taxon>
        <taxon>Selenomonas</taxon>
    </lineage>
</organism>
<sequence length="109" mass="13420">MYMTDEELLAKNYGFWGNARKDFMYNYRTAEWGFMQETENLDRYLTKFNDRITRKEHHMLDKALLRSGLMASIRTMDKNEWVSRCMRVRESLRKLLLKEMVYEIDLWQC</sequence>
<dbReference type="Pfam" id="PF14198">
    <property type="entry name" value="TnpV"/>
    <property type="match status" value="1"/>
</dbReference>
<dbReference type="Proteomes" id="UP000182958">
    <property type="component" value="Unassembled WGS sequence"/>
</dbReference>
<accession>A0A1K1LTU1</accession>
<name>A0A1K1LTU1_SELRU</name>
<dbReference type="RefSeq" id="WP_072305268.1">
    <property type="nucleotide sequence ID" value="NZ_FPJA01000004.1"/>
</dbReference>
<evidence type="ECO:0000313" key="1">
    <source>
        <dbReference type="EMBL" id="SFW14337.1"/>
    </source>
</evidence>